<keyword evidence="3" id="KW-1185">Reference proteome</keyword>
<name>A0A196SLU8_BLAHN</name>
<dbReference type="EMBL" id="LXWW01000038">
    <property type="protein sequence ID" value="OAO17256.1"/>
    <property type="molecule type" value="Genomic_DNA"/>
</dbReference>
<dbReference type="AlphaFoldDB" id="A0A196SLU8"/>
<reference evidence="2 3" key="1">
    <citation type="submission" date="2016-05" db="EMBL/GenBank/DDBJ databases">
        <title>Nuclear genome of Blastocystis sp. subtype 1 NandII.</title>
        <authorList>
            <person name="Gentekaki E."/>
            <person name="Curtis B."/>
            <person name="Stairs C."/>
            <person name="Eme L."/>
            <person name="Herman E."/>
            <person name="Klimes V."/>
            <person name="Arias M.C."/>
            <person name="Elias M."/>
            <person name="Hilliou F."/>
            <person name="Klute M."/>
            <person name="Malik S.-B."/>
            <person name="Pightling A."/>
            <person name="Rachubinski R."/>
            <person name="Salas D."/>
            <person name="Schlacht A."/>
            <person name="Suga H."/>
            <person name="Archibald J."/>
            <person name="Ball S.G."/>
            <person name="Clark G."/>
            <person name="Dacks J."/>
            <person name="Van Der Giezen M."/>
            <person name="Tsaousis A."/>
            <person name="Roger A."/>
        </authorList>
    </citation>
    <scope>NUCLEOTIDE SEQUENCE [LARGE SCALE GENOMIC DNA]</scope>
    <source>
        <strain evidence="3">ATCC 50177 / NandII</strain>
    </source>
</reference>
<accession>A0A196SLU8</accession>
<evidence type="ECO:0000313" key="2">
    <source>
        <dbReference type="EMBL" id="OAO17256.1"/>
    </source>
</evidence>
<dbReference type="Proteomes" id="UP000078348">
    <property type="component" value="Unassembled WGS sequence"/>
</dbReference>
<keyword evidence="1" id="KW-0175">Coiled coil</keyword>
<dbReference type="OrthoDB" id="5399166at2759"/>
<proteinExistence type="predicted"/>
<sequence>MSEQGGECIESNMKPYMDDYQSTVDGVLQRQKALLAEFSSLTDDINKLSKKAHIDELTRIVRCLTETQQNLESAGSLLQSIEKRVESIEKTLGVDDYDL</sequence>
<evidence type="ECO:0000256" key="1">
    <source>
        <dbReference type="SAM" id="Coils"/>
    </source>
</evidence>
<organism evidence="2 3">
    <name type="scientific">Blastocystis sp. subtype 1 (strain ATCC 50177 / NandII)</name>
    <dbReference type="NCBI Taxonomy" id="478820"/>
    <lineage>
        <taxon>Eukaryota</taxon>
        <taxon>Sar</taxon>
        <taxon>Stramenopiles</taxon>
        <taxon>Bigyra</taxon>
        <taxon>Opalozoa</taxon>
        <taxon>Opalinata</taxon>
        <taxon>Blastocystidae</taxon>
        <taxon>Blastocystis</taxon>
    </lineage>
</organism>
<feature type="coiled-coil region" evidence="1">
    <location>
        <begin position="54"/>
        <end position="91"/>
    </location>
</feature>
<gene>
    <name evidence="2" type="ORF">AV274_1018</name>
</gene>
<protein>
    <submittedName>
        <fullName evidence="2">Uncharacterized protein</fullName>
    </submittedName>
</protein>
<dbReference type="InterPro" id="IPR028119">
    <property type="entry name" value="Snapin/Pallidin/Snn1"/>
</dbReference>
<evidence type="ECO:0000313" key="3">
    <source>
        <dbReference type="Proteomes" id="UP000078348"/>
    </source>
</evidence>
<comment type="caution">
    <text evidence="2">The sequence shown here is derived from an EMBL/GenBank/DDBJ whole genome shotgun (WGS) entry which is preliminary data.</text>
</comment>
<dbReference type="Pfam" id="PF14712">
    <property type="entry name" value="Snapin_Pallidin"/>
    <property type="match status" value="1"/>
</dbReference>